<dbReference type="AlphaFoldDB" id="A0A5K1VUH8"/>
<dbReference type="OMA" id="CMNTSTE"/>
<dbReference type="VEuPathDB" id="AmoebaDB:EHI8A_130550"/>
<dbReference type="EMBL" id="BDEQ01000001">
    <property type="protein sequence ID" value="GAT94257.1"/>
    <property type="molecule type" value="Genomic_DNA"/>
</dbReference>
<protein>
    <submittedName>
        <fullName evidence="1">Uncharacterized protein</fullName>
    </submittedName>
</protein>
<evidence type="ECO:0000313" key="1">
    <source>
        <dbReference type="EMBL" id="GAT94257.1"/>
    </source>
</evidence>
<reference evidence="1 2" key="1">
    <citation type="submission" date="2016-05" db="EMBL/GenBank/DDBJ databases">
        <title>First whole genome sequencing of Entamoeba histolytica HM1:IMSS-clone-6.</title>
        <authorList>
            <person name="Mukherjee Avik.K."/>
            <person name="Izumyama S."/>
            <person name="Nakada-Tsukui K."/>
            <person name="Nozaki T."/>
        </authorList>
    </citation>
    <scope>NUCLEOTIDE SEQUENCE [LARGE SCALE GENOMIC DNA]</scope>
    <source>
        <strain evidence="1 2">HM1:IMSS clone 6</strain>
    </source>
</reference>
<name>A0A5K1VUH8_ENTHI</name>
<organism evidence="1 2">
    <name type="scientific">Entamoeba histolytica</name>
    <dbReference type="NCBI Taxonomy" id="5759"/>
    <lineage>
        <taxon>Eukaryota</taxon>
        <taxon>Amoebozoa</taxon>
        <taxon>Evosea</taxon>
        <taxon>Archamoebae</taxon>
        <taxon>Mastigamoebida</taxon>
        <taxon>Entamoebidae</taxon>
        <taxon>Entamoeba</taxon>
    </lineage>
</organism>
<comment type="caution">
    <text evidence="1">The sequence shown here is derived from an EMBL/GenBank/DDBJ whole genome shotgun (WGS) entry which is preliminary data.</text>
</comment>
<dbReference type="VEuPathDB" id="AmoebaDB:KM1_200570"/>
<dbReference type="VEuPathDB" id="AmoebaDB:EHI5A_164230"/>
<evidence type="ECO:0000313" key="2">
    <source>
        <dbReference type="Proteomes" id="UP000078387"/>
    </source>
</evidence>
<accession>A0A5K1VUH8</accession>
<dbReference type="VEuPathDB" id="AmoebaDB:EHI_138070"/>
<dbReference type="Proteomes" id="UP000078387">
    <property type="component" value="Unassembled WGS sequence"/>
</dbReference>
<gene>
    <name evidence="1" type="ORF">CL6EHI_138070</name>
</gene>
<proteinExistence type="predicted"/>
<dbReference type="VEuPathDB" id="AmoebaDB:EHI7A_121190"/>
<sequence>MSRTASCKQQNYKTVEVLNVNKVISVHKKAKDDSESIQNYMNQLKKLRNKRRTQSWSPIQSPKETAIQVGDQQFEDRYDLLNYCMNTNSEPTTISDTLSNKSSINV</sequence>